<feature type="signal peptide" evidence="1">
    <location>
        <begin position="1"/>
        <end position="28"/>
    </location>
</feature>
<organism evidence="2 3">
    <name type="scientific">Rhodoferax lithotrophicus</name>
    <dbReference type="NCBI Taxonomy" id="2798804"/>
    <lineage>
        <taxon>Bacteria</taxon>
        <taxon>Pseudomonadati</taxon>
        <taxon>Pseudomonadota</taxon>
        <taxon>Betaproteobacteria</taxon>
        <taxon>Burkholderiales</taxon>
        <taxon>Comamonadaceae</taxon>
        <taxon>Rhodoferax</taxon>
    </lineage>
</organism>
<protein>
    <recommendedName>
        <fullName evidence="4">MtrB/PioB family decaheme-associated outer membrane protein</fullName>
    </recommendedName>
</protein>
<sequence>MIRPISLIHFQRSVLALAALAAFIPVQAQTTGPQTTISAGVGFVDGSRADRGLFDQYSGIRKDSSTAALLGIDYSLRKDDPATSVEFQGSDLLGDSRELRLVWKRPGDWSLSAEYGELVHHDINQVNTGLVNPGSVAPQVSSLIGGVGTGSNFDLQTKRSKFGVVYTKTISDRMQLAVDLKSENKQGSRLFGVGMNCPTVYDPTCLGTTGINVGWATLMLPEPVDSNHSQIEVRLSYTLEKLRFNVGYYGSFYRNANSSINPTVAGNLYNPVGTLLPGSLGLLGYLNQPIALSPDNQMHQFDLSGNYDFTDKTRGLFKLAYSTASQDDNFVGVSQPGTASLGGRVNTSLVQLGVNSRPIPKLTLSGDVRYSNKDDQTPVAIYNNNAIGNTPFTNQQLSSQKTNAKLQAHWQFNSDYRGTLGVDYELIDRGTLTPTSAVAGITALREKTEETGLRAELRRQMSETFSGAMTLSTSRRDGSTWLKDNSGMGVSAVTNLADPTLVSGIFMPTLADRQRDKVRLYADWMPTKDWSVQFSAEEGTDKYTTPSVYGLRDTRMNQFSLDWSYAVSFRLNLNGYVSKGLQTFNQARTGGYLMSFENNSTTVGLGFTAKPTSQLEMGGSLSYVDDTSKYAQTLDTTADAYSVASLAASGGLPDIVLRQTVLKLFGKYALDKKSAVRVDFVHQKSSYNDWAWGYNGVPYTYSDGTTLSQQASQSVSFVGITYIYQLP</sequence>
<accession>A0ABM7MKF2</accession>
<dbReference type="EMBL" id="AP024238">
    <property type="protein sequence ID" value="BCO26732.1"/>
    <property type="molecule type" value="Genomic_DNA"/>
</dbReference>
<dbReference type="SUPFAM" id="SSF56935">
    <property type="entry name" value="Porins"/>
    <property type="match status" value="2"/>
</dbReference>
<proteinExistence type="predicted"/>
<evidence type="ECO:0000256" key="1">
    <source>
        <dbReference type="SAM" id="SignalP"/>
    </source>
</evidence>
<dbReference type="Pfam" id="PF11854">
    <property type="entry name" value="MtrB_PioB"/>
    <property type="match status" value="1"/>
</dbReference>
<evidence type="ECO:0008006" key="4">
    <source>
        <dbReference type="Google" id="ProtNLM"/>
    </source>
</evidence>
<keyword evidence="3" id="KW-1185">Reference proteome</keyword>
<dbReference type="InterPro" id="IPR020016">
    <property type="entry name" value="Decahaem-assoc_OM_MtrB/PioB"/>
</dbReference>
<name>A0ABM7MKF2_9BURK</name>
<reference evidence="2 3" key="1">
    <citation type="journal article" date="2021" name="Microbiol. Spectr.">
        <title>A Single Bacterium Capable of Oxidation and Reduction of Iron at Circumneutral pH.</title>
        <authorList>
            <person name="Kato S."/>
            <person name="Ohkuma M."/>
        </authorList>
    </citation>
    <scope>NUCLEOTIDE SEQUENCE [LARGE SCALE GENOMIC DNA]</scope>
    <source>
        <strain evidence="2 3">MIZ03</strain>
    </source>
</reference>
<evidence type="ECO:0000313" key="2">
    <source>
        <dbReference type="EMBL" id="BCO26732.1"/>
    </source>
</evidence>
<feature type="chain" id="PRO_5046689987" description="MtrB/PioB family decaheme-associated outer membrane protein" evidence="1">
    <location>
        <begin position="29"/>
        <end position="727"/>
    </location>
</feature>
<dbReference type="RefSeq" id="WP_223910661.1">
    <property type="nucleotide sequence ID" value="NZ_AP024238.1"/>
</dbReference>
<evidence type="ECO:0000313" key="3">
    <source>
        <dbReference type="Proteomes" id="UP000824366"/>
    </source>
</evidence>
<dbReference type="NCBIfam" id="TIGR03509">
    <property type="entry name" value="OMP_MtrB_PioB"/>
    <property type="match status" value="1"/>
</dbReference>
<keyword evidence="1" id="KW-0732">Signal</keyword>
<gene>
    <name evidence="2" type="ORF">MIZ03_1617</name>
</gene>
<dbReference type="Proteomes" id="UP000824366">
    <property type="component" value="Chromosome"/>
</dbReference>